<evidence type="ECO:0000313" key="1">
    <source>
        <dbReference type="EMBL" id="CAJ0571290.1"/>
    </source>
</evidence>
<dbReference type="EMBL" id="CATQJA010002554">
    <property type="protein sequence ID" value="CAJ0571290.1"/>
    <property type="molecule type" value="Genomic_DNA"/>
</dbReference>
<name>A0AA36CLH1_9BILA</name>
<dbReference type="AlphaFoldDB" id="A0AA36CLH1"/>
<reference evidence="1" key="1">
    <citation type="submission" date="2023-06" db="EMBL/GenBank/DDBJ databases">
        <authorList>
            <person name="Delattre M."/>
        </authorList>
    </citation>
    <scope>NUCLEOTIDE SEQUENCE</scope>
    <source>
        <strain evidence="1">AF72</strain>
    </source>
</reference>
<accession>A0AA36CLH1</accession>
<protein>
    <submittedName>
        <fullName evidence="1">Uncharacterized protein</fullName>
    </submittedName>
</protein>
<organism evidence="1 2">
    <name type="scientific">Mesorhabditis spiculigera</name>
    <dbReference type="NCBI Taxonomy" id="96644"/>
    <lineage>
        <taxon>Eukaryota</taxon>
        <taxon>Metazoa</taxon>
        <taxon>Ecdysozoa</taxon>
        <taxon>Nematoda</taxon>
        <taxon>Chromadorea</taxon>
        <taxon>Rhabditida</taxon>
        <taxon>Rhabditina</taxon>
        <taxon>Rhabditomorpha</taxon>
        <taxon>Rhabditoidea</taxon>
        <taxon>Rhabditidae</taxon>
        <taxon>Mesorhabditinae</taxon>
        <taxon>Mesorhabditis</taxon>
    </lineage>
</organism>
<keyword evidence="2" id="KW-1185">Reference proteome</keyword>
<comment type="caution">
    <text evidence="1">The sequence shown here is derived from an EMBL/GenBank/DDBJ whole genome shotgun (WGS) entry which is preliminary data.</text>
</comment>
<feature type="non-terminal residue" evidence="1">
    <location>
        <position position="110"/>
    </location>
</feature>
<dbReference type="Proteomes" id="UP001177023">
    <property type="component" value="Unassembled WGS sequence"/>
</dbReference>
<gene>
    <name evidence="1" type="ORF">MSPICULIGERA_LOCUS9702</name>
</gene>
<proteinExistence type="predicted"/>
<sequence>MLFLIALGTASTDLSIQQRTQQSMQEAATVDHRLFTTFGSVEEETYSGAEVLQSIQRIQDIRANIQVEGVTFQQTLDIDSADVSMINLRKTYNVQYVRDAIGTVTTIIFT</sequence>
<evidence type="ECO:0000313" key="2">
    <source>
        <dbReference type="Proteomes" id="UP001177023"/>
    </source>
</evidence>